<keyword evidence="9" id="KW-1185">Reference proteome</keyword>
<evidence type="ECO:0008006" key="10">
    <source>
        <dbReference type="Google" id="ProtNLM"/>
    </source>
</evidence>
<dbReference type="PRINTS" id="PR00385">
    <property type="entry name" value="P450"/>
</dbReference>
<evidence type="ECO:0000256" key="7">
    <source>
        <dbReference type="SAM" id="Phobius"/>
    </source>
</evidence>
<dbReference type="PRINTS" id="PR00463">
    <property type="entry name" value="EP450I"/>
</dbReference>
<dbReference type="Pfam" id="PF00067">
    <property type="entry name" value="p450"/>
    <property type="match status" value="1"/>
</dbReference>
<comment type="similarity">
    <text evidence="1 6">Belongs to the cytochrome P450 family.</text>
</comment>
<comment type="caution">
    <text evidence="8">The sequence shown here is derived from an EMBL/GenBank/DDBJ whole genome shotgun (WGS) entry which is preliminary data.</text>
</comment>
<comment type="cofactor">
    <cofactor evidence="5">
        <name>heme</name>
        <dbReference type="ChEBI" id="CHEBI:30413"/>
    </cofactor>
</comment>
<evidence type="ECO:0000256" key="3">
    <source>
        <dbReference type="ARBA" id="ARBA00023002"/>
    </source>
</evidence>
<evidence type="ECO:0000313" key="8">
    <source>
        <dbReference type="EMBL" id="KAK7340134.1"/>
    </source>
</evidence>
<dbReference type="CDD" id="cd11073">
    <property type="entry name" value="CYP76-like"/>
    <property type="match status" value="1"/>
</dbReference>
<dbReference type="PANTHER" id="PTHR47950:SF30">
    <property type="entry name" value="CYTOCHROME P450 FAMILY PROTEIN"/>
    <property type="match status" value="1"/>
</dbReference>
<evidence type="ECO:0000256" key="1">
    <source>
        <dbReference type="ARBA" id="ARBA00010617"/>
    </source>
</evidence>
<dbReference type="PANTHER" id="PTHR47950">
    <property type="entry name" value="CYTOCHROME P450, FAMILY 76, SUBFAMILY C, POLYPEPTIDE 5-RELATED"/>
    <property type="match status" value="1"/>
</dbReference>
<keyword evidence="5 6" id="KW-0349">Heme</keyword>
<evidence type="ECO:0000313" key="9">
    <source>
        <dbReference type="Proteomes" id="UP001367508"/>
    </source>
</evidence>
<dbReference type="EMBL" id="JAYMYQ010000004">
    <property type="protein sequence ID" value="KAK7340134.1"/>
    <property type="molecule type" value="Genomic_DNA"/>
</dbReference>
<keyword evidence="7" id="KW-1133">Transmembrane helix</keyword>
<evidence type="ECO:0000256" key="6">
    <source>
        <dbReference type="RuleBase" id="RU000461"/>
    </source>
</evidence>
<keyword evidence="7" id="KW-0812">Transmembrane</keyword>
<reference evidence="8 9" key="1">
    <citation type="submission" date="2024-01" db="EMBL/GenBank/DDBJ databases">
        <title>The genomes of 5 underutilized Papilionoideae crops provide insights into root nodulation and disease resistanc.</title>
        <authorList>
            <person name="Jiang F."/>
        </authorList>
    </citation>
    <scope>NUCLEOTIDE SEQUENCE [LARGE SCALE GENOMIC DNA]</scope>
    <source>
        <strain evidence="8">LVBAO_FW01</strain>
        <tissue evidence="8">Leaves</tissue>
    </source>
</reference>
<keyword evidence="3 6" id="KW-0560">Oxidoreductase</keyword>
<protein>
    <recommendedName>
        <fullName evidence="10">Cytochrome P450</fullName>
    </recommendedName>
</protein>
<keyword evidence="7" id="KW-0472">Membrane</keyword>
<dbReference type="FunFam" id="1.10.630.10:FF:000007">
    <property type="entry name" value="Cytochrome P450 76C4"/>
    <property type="match status" value="1"/>
</dbReference>
<keyword evidence="6" id="KW-0503">Monooxygenase</keyword>
<dbReference type="GO" id="GO:0016705">
    <property type="term" value="F:oxidoreductase activity, acting on paired donors, with incorporation or reduction of molecular oxygen"/>
    <property type="evidence" value="ECO:0007669"/>
    <property type="project" value="InterPro"/>
</dbReference>
<dbReference type="InterPro" id="IPR002401">
    <property type="entry name" value="Cyt_P450_E_grp-I"/>
</dbReference>
<evidence type="ECO:0000256" key="2">
    <source>
        <dbReference type="ARBA" id="ARBA00022723"/>
    </source>
</evidence>
<accession>A0AAN9LTH0</accession>
<dbReference type="GO" id="GO:0020037">
    <property type="term" value="F:heme binding"/>
    <property type="evidence" value="ECO:0007669"/>
    <property type="project" value="InterPro"/>
</dbReference>
<keyword evidence="2 5" id="KW-0479">Metal-binding</keyword>
<feature type="transmembrane region" description="Helical" evidence="7">
    <location>
        <begin position="6"/>
        <end position="26"/>
    </location>
</feature>
<gene>
    <name evidence="8" type="ORF">VNO77_20828</name>
</gene>
<dbReference type="Gene3D" id="1.10.630.10">
    <property type="entry name" value="Cytochrome P450"/>
    <property type="match status" value="1"/>
</dbReference>
<sequence>MDYSTLLLLLSTFVCASILIFIHRLFNQNPESTKLPPGPPPFPIIGNILELGKNPHKALTKLSKIYGPIMTLKLGSITTIVISSPQIAKQVLHENGKAFSSRTIPHSVNALDHHKCSMVWLPPTLQWRNLRRVCATKVFSPQVLESTQILRQQKVQQLLDFVKERCKKGEVVDISEAVFTTVLNSISTTFFSMDLSHSTSDKSQQEFKDIICGVMEESGRPNVADFFPILQLLDPQRAHARMTTYFKKLCEIIDGIIEERMRSKVDSKDALNSLLNNIEESGPQFSRNEILHLFLDLFIAGIDTTSNTVEWTMAELLHNPHKLAKATKELSQAIGKDTTLEESHILKLPFLRAVVKETLRLHPPAPFLVPHKCDETVEICDFKVPKNSQVLVNVWAMGRDPTIWKHPEEFIPERFLESEIDFKGHDFELIPFGAGKRICPGLPFAHRTMHLMVASLLHNFEWKLADGLIPELMNMKDHFGLTLRRVQPLRVQPISINHG</sequence>
<dbReference type="GO" id="GO:0004497">
    <property type="term" value="F:monooxygenase activity"/>
    <property type="evidence" value="ECO:0007669"/>
    <property type="project" value="UniProtKB-KW"/>
</dbReference>
<dbReference type="InterPro" id="IPR036396">
    <property type="entry name" value="Cyt_P450_sf"/>
</dbReference>
<evidence type="ECO:0000256" key="5">
    <source>
        <dbReference type="PIRSR" id="PIRSR602401-1"/>
    </source>
</evidence>
<dbReference type="PROSITE" id="PS00086">
    <property type="entry name" value="CYTOCHROME_P450"/>
    <property type="match status" value="1"/>
</dbReference>
<dbReference type="AlphaFoldDB" id="A0AAN9LTH0"/>
<keyword evidence="4 5" id="KW-0408">Iron</keyword>
<evidence type="ECO:0000256" key="4">
    <source>
        <dbReference type="ARBA" id="ARBA00023004"/>
    </source>
</evidence>
<dbReference type="InterPro" id="IPR001128">
    <property type="entry name" value="Cyt_P450"/>
</dbReference>
<organism evidence="8 9">
    <name type="scientific">Canavalia gladiata</name>
    <name type="common">Sword bean</name>
    <name type="synonym">Dolichos gladiatus</name>
    <dbReference type="NCBI Taxonomy" id="3824"/>
    <lineage>
        <taxon>Eukaryota</taxon>
        <taxon>Viridiplantae</taxon>
        <taxon>Streptophyta</taxon>
        <taxon>Embryophyta</taxon>
        <taxon>Tracheophyta</taxon>
        <taxon>Spermatophyta</taxon>
        <taxon>Magnoliopsida</taxon>
        <taxon>eudicotyledons</taxon>
        <taxon>Gunneridae</taxon>
        <taxon>Pentapetalae</taxon>
        <taxon>rosids</taxon>
        <taxon>fabids</taxon>
        <taxon>Fabales</taxon>
        <taxon>Fabaceae</taxon>
        <taxon>Papilionoideae</taxon>
        <taxon>50 kb inversion clade</taxon>
        <taxon>NPAAA clade</taxon>
        <taxon>indigoferoid/millettioid clade</taxon>
        <taxon>Phaseoleae</taxon>
        <taxon>Canavalia</taxon>
    </lineage>
</organism>
<proteinExistence type="inferred from homology"/>
<dbReference type="InterPro" id="IPR017972">
    <property type="entry name" value="Cyt_P450_CS"/>
</dbReference>
<dbReference type="Proteomes" id="UP001367508">
    <property type="component" value="Unassembled WGS sequence"/>
</dbReference>
<dbReference type="SUPFAM" id="SSF48264">
    <property type="entry name" value="Cytochrome P450"/>
    <property type="match status" value="1"/>
</dbReference>
<feature type="binding site" description="axial binding residue" evidence="5">
    <location>
        <position position="439"/>
    </location>
    <ligand>
        <name>heme</name>
        <dbReference type="ChEBI" id="CHEBI:30413"/>
    </ligand>
    <ligandPart>
        <name>Fe</name>
        <dbReference type="ChEBI" id="CHEBI:18248"/>
    </ligandPart>
</feature>
<dbReference type="GO" id="GO:0005506">
    <property type="term" value="F:iron ion binding"/>
    <property type="evidence" value="ECO:0007669"/>
    <property type="project" value="InterPro"/>
</dbReference>
<name>A0AAN9LTH0_CANGL</name>